<evidence type="ECO:0000256" key="2">
    <source>
        <dbReference type="SAM" id="Phobius"/>
    </source>
</evidence>
<comment type="caution">
    <text evidence="3">The sequence shown here is derived from an EMBL/GenBank/DDBJ whole genome shotgun (WGS) entry which is preliminary data.</text>
</comment>
<feature type="compositionally biased region" description="Basic and acidic residues" evidence="1">
    <location>
        <begin position="811"/>
        <end position="820"/>
    </location>
</feature>
<dbReference type="Proteomes" id="UP000807342">
    <property type="component" value="Unassembled WGS sequence"/>
</dbReference>
<dbReference type="AlphaFoldDB" id="A0A9P5X708"/>
<keyword evidence="2" id="KW-0472">Membrane</keyword>
<accession>A0A9P5X708</accession>
<feature type="transmembrane region" description="Helical" evidence="2">
    <location>
        <begin position="529"/>
        <end position="548"/>
    </location>
</feature>
<name>A0A9P5X708_9AGAR</name>
<evidence type="ECO:0000256" key="1">
    <source>
        <dbReference type="SAM" id="MobiDB-lite"/>
    </source>
</evidence>
<feature type="region of interest" description="Disordered" evidence="1">
    <location>
        <begin position="796"/>
        <end position="822"/>
    </location>
</feature>
<evidence type="ECO:0000313" key="4">
    <source>
        <dbReference type="Proteomes" id="UP000807342"/>
    </source>
</evidence>
<keyword evidence="4" id="KW-1185">Reference proteome</keyword>
<organism evidence="3 4">
    <name type="scientific">Macrolepiota fuliginosa MF-IS2</name>
    <dbReference type="NCBI Taxonomy" id="1400762"/>
    <lineage>
        <taxon>Eukaryota</taxon>
        <taxon>Fungi</taxon>
        <taxon>Dikarya</taxon>
        <taxon>Basidiomycota</taxon>
        <taxon>Agaricomycotina</taxon>
        <taxon>Agaricomycetes</taxon>
        <taxon>Agaricomycetidae</taxon>
        <taxon>Agaricales</taxon>
        <taxon>Agaricineae</taxon>
        <taxon>Agaricaceae</taxon>
        <taxon>Macrolepiota</taxon>
    </lineage>
</organism>
<evidence type="ECO:0008006" key="5">
    <source>
        <dbReference type="Google" id="ProtNLM"/>
    </source>
</evidence>
<reference evidence="3" key="1">
    <citation type="submission" date="2020-11" db="EMBL/GenBank/DDBJ databases">
        <authorList>
            <consortium name="DOE Joint Genome Institute"/>
            <person name="Ahrendt S."/>
            <person name="Riley R."/>
            <person name="Andreopoulos W."/>
            <person name="Labutti K."/>
            <person name="Pangilinan J."/>
            <person name="Ruiz-Duenas F.J."/>
            <person name="Barrasa J.M."/>
            <person name="Sanchez-Garcia M."/>
            <person name="Camarero S."/>
            <person name="Miyauchi S."/>
            <person name="Serrano A."/>
            <person name="Linde D."/>
            <person name="Babiker R."/>
            <person name="Drula E."/>
            <person name="Ayuso-Fernandez I."/>
            <person name="Pacheco R."/>
            <person name="Padilla G."/>
            <person name="Ferreira P."/>
            <person name="Barriuso J."/>
            <person name="Kellner H."/>
            <person name="Castanera R."/>
            <person name="Alfaro M."/>
            <person name="Ramirez L."/>
            <person name="Pisabarro A.G."/>
            <person name="Kuo A."/>
            <person name="Tritt A."/>
            <person name="Lipzen A."/>
            <person name="He G."/>
            <person name="Yan M."/>
            <person name="Ng V."/>
            <person name="Cullen D."/>
            <person name="Martin F."/>
            <person name="Rosso M.-N."/>
            <person name="Henrissat B."/>
            <person name="Hibbett D."/>
            <person name="Martinez A.T."/>
            <person name="Grigoriev I.V."/>
        </authorList>
    </citation>
    <scope>NUCLEOTIDE SEQUENCE</scope>
    <source>
        <strain evidence="3">MF-IS2</strain>
    </source>
</reference>
<dbReference type="EMBL" id="MU151367">
    <property type="protein sequence ID" value="KAF9444537.1"/>
    <property type="molecule type" value="Genomic_DNA"/>
</dbReference>
<evidence type="ECO:0000313" key="3">
    <source>
        <dbReference type="EMBL" id="KAF9444537.1"/>
    </source>
</evidence>
<feature type="transmembrane region" description="Helical" evidence="2">
    <location>
        <begin position="61"/>
        <end position="81"/>
    </location>
</feature>
<protein>
    <recommendedName>
        <fullName evidence="5">Heterokaryon incompatibility domain-containing protein</fullName>
    </recommendedName>
</protein>
<gene>
    <name evidence="3" type="ORF">P691DRAFT_796425</name>
</gene>
<proteinExistence type="predicted"/>
<sequence length="847" mass="94714">MPQNRCYPVLPFSQPRTPNLRNAWALFKTHVYPRRLIREDDGVRGPLWFGENATKHPELHIFANILRLLFAIVLAPGWMWLRPRTAADIRAWLTIYLWPQVWPQAPEDLLANCSMSSSGSHPPLPEKRMRGDECAAAAYEPRWLLQVQFRGDEILSQRQVRYDDGSGSVVQDKTNNTPRKRAQDVGYSAISYAASCAEKLLAESGATRAGTMKNNTANRKKVAQAMLKEYARARTSMNNNNKTDGIEFIWLDELCLSDDAATNEVEMEKQRNEELGRVADIFRSARRVVVFCHIAGCDHTTTDCPWGNRLFALPEVLNTSRIFKMTRTYESEKELVSSITSVSGQEFRECMRTRAAAARMWHLSNLLTPNGLTSQSDIHSLVVETIRRAEGDVSGKSHDFLGKALNGLLPRRAQLADLHGTNGWADLVWLLELNQGYYNTALLAAVSKLADPDTNGYRWLGKPIEPQEDRGRLTPLLTAIPATLHDRVTNATIPILSLTGAKTIELDHMLQRDSGGLERQPEMQALRSLGLLIWMFLIILGFILSAVIGGVGLLIFWVASILYVILQLLVGTIYVRKDTWVVIEDYRAPGHDAYRLLQSRDPSFTRAVEWGERQVAPKWDVPYSMEPRTSVPQARGGAHPYPVTLIDLSTGVAVRALVTARPNDIVTFAVHGNGVTCMLLDRDQDAQMATISVKVGMANLPPYVMAQSTHAGSVYIGGHAFREVRRPLRFFAWFARMMSNNNSDDIKTYLAKAAAENHEMQDIPPDFGSPLSKSVSIASTAPIVSSRSNPFMTYGNPSEATVAGEDLGSQKGEDDLDLPHPPRAAARFREMPNTQWFPERRNLEDTV</sequence>
<keyword evidence="2" id="KW-0812">Transmembrane</keyword>
<feature type="transmembrane region" description="Helical" evidence="2">
    <location>
        <begin position="554"/>
        <end position="575"/>
    </location>
</feature>
<dbReference type="OrthoDB" id="3005188at2759"/>
<keyword evidence="2" id="KW-1133">Transmembrane helix</keyword>